<feature type="chain" id="PRO_5002203207" evidence="2">
    <location>
        <begin position="33"/>
        <end position="164"/>
    </location>
</feature>
<reference evidence="3 4" key="1">
    <citation type="submission" date="2014-06" db="EMBL/GenBank/DDBJ databases">
        <title>Evolutionary Origins and Diversification of the Mycorrhizal Mutualists.</title>
        <authorList>
            <consortium name="DOE Joint Genome Institute"/>
            <consortium name="Mycorrhizal Genomics Consortium"/>
            <person name="Kohler A."/>
            <person name="Kuo A."/>
            <person name="Nagy L.G."/>
            <person name="Floudas D."/>
            <person name="Copeland A."/>
            <person name="Barry K.W."/>
            <person name="Cichocki N."/>
            <person name="Veneault-Fourrey C."/>
            <person name="LaButti K."/>
            <person name="Lindquist E.A."/>
            <person name="Lipzen A."/>
            <person name="Lundell T."/>
            <person name="Morin E."/>
            <person name="Murat C."/>
            <person name="Riley R."/>
            <person name="Ohm R."/>
            <person name="Sun H."/>
            <person name="Tunlid A."/>
            <person name="Henrissat B."/>
            <person name="Grigoriev I.V."/>
            <person name="Hibbett D.S."/>
            <person name="Martin F."/>
        </authorList>
    </citation>
    <scope>NUCLEOTIDE SEQUENCE [LARGE SCALE GENOMIC DNA]</scope>
    <source>
        <strain evidence="3 4">FD-325 SS-3</strain>
    </source>
</reference>
<evidence type="ECO:0000313" key="4">
    <source>
        <dbReference type="Proteomes" id="UP000053263"/>
    </source>
</evidence>
<gene>
    <name evidence="3" type="ORF">PLICRDRAFT_181012</name>
</gene>
<organism evidence="3 4">
    <name type="scientific">Plicaturopsis crispa FD-325 SS-3</name>
    <dbReference type="NCBI Taxonomy" id="944288"/>
    <lineage>
        <taxon>Eukaryota</taxon>
        <taxon>Fungi</taxon>
        <taxon>Dikarya</taxon>
        <taxon>Basidiomycota</taxon>
        <taxon>Agaricomycotina</taxon>
        <taxon>Agaricomycetes</taxon>
        <taxon>Agaricomycetidae</taxon>
        <taxon>Amylocorticiales</taxon>
        <taxon>Amylocorticiaceae</taxon>
        <taxon>Plicatura</taxon>
        <taxon>Plicaturopsis crispa</taxon>
    </lineage>
</organism>
<proteinExistence type="predicted"/>
<evidence type="ECO:0000313" key="3">
    <source>
        <dbReference type="EMBL" id="KII82809.1"/>
    </source>
</evidence>
<dbReference type="Proteomes" id="UP000053263">
    <property type="component" value="Unassembled WGS sequence"/>
</dbReference>
<sequence>MRTGHRSSKSTNASSMFVFSLVVVVHLPRVAARPQRRPTPRADARGVFPLFFFHFHLTRSAFAHPAPPRPLLGAPAIATPSLSPAHAIATSRRTATTTTSAPTSALAPAHFHTLRPTLLSCPHPHPASGIAEADTARRVPRAGAHRPLHPRHHTTAGCSNPPPL</sequence>
<dbReference type="EMBL" id="KN832636">
    <property type="protein sequence ID" value="KII82809.1"/>
    <property type="molecule type" value="Genomic_DNA"/>
</dbReference>
<evidence type="ECO:0000256" key="1">
    <source>
        <dbReference type="SAM" id="MobiDB-lite"/>
    </source>
</evidence>
<protein>
    <submittedName>
        <fullName evidence="3">Uncharacterized protein</fullName>
    </submittedName>
</protein>
<feature type="compositionally biased region" description="Basic residues" evidence="1">
    <location>
        <begin position="145"/>
        <end position="154"/>
    </location>
</feature>
<feature type="region of interest" description="Disordered" evidence="1">
    <location>
        <begin position="145"/>
        <end position="164"/>
    </location>
</feature>
<accession>A0A0C9T0Z1</accession>
<name>A0A0C9T0Z1_PLICR</name>
<dbReference type="HOGENOM" id="CLU_1619728_0_0_1"/>
<feature type="signal peptide" evidence="2">
    <location>
        <begin position="1"/>
        <end position="32"/>
    </location>
</feature>
<keyword evidence="2" id="KW-0732">Signal</keyword>
<evidence type="ECO:0000256" key="2">
    <source>
        <dbReference type="SAM" id="SignalP"/>
    </source>
</evidence>
<dbReference type="AlphaFoldDB" id="A0A0C9T0Z1"/>
<keyword evidence="4" id="KW-1185">Reference proteome</keyword>